<evidence type="ECO:0000313" key="2">
    <source>
        <dbReference type="Proteomes" id="UP000653343"/>
    </source>
</evidence>
<keyword evidence="2" id="KW-1185">Reference proteome</keyword>
<sequence>MLCRIALDCAEPERVREIPGLFSTTAPEPQRSVLTMTDAMTANQHRTGDHVQTL</sequence>
<gene>
    <name evidence="1" type="ORF">GCM10010946_11510</name>
</gene>
<dbReference type="Proteomes" id="UP000653343">
    <property type="component" value="Unassembled WGS sequence"/>
</dbReference>
<proteinExistence type="predicted"/>
<accession>A0ABQ2XXH4</accession>
<reference evidence="2" key="1">
    <citation type="journal article" date="2019" name="Int. J. Syst. Evol. Microbiol.">
        <title>The Global Catalogue of Microorganisms (GCM) 10K type strain sequencing project: providing services to taxonomists for standard genome sequencing and annotation.</title>
        <authorList>
            <consortium name="The Broad Institute Genomics Platform"/>
            <consortium name="The Broad Institute Genome Sequencing Center for Infectious Disease"/>
            <person name="Wu L."/>
            <person name="Ma J."/>
        </authorList>
    </citation>
    <scope>NUCLEOTIDE SEQUENCE [LARGE SCALE GENOMIC DNA]</scope>
    <source>
        <strain evidence="2">KCTC 23917</strain>
    </source>
</reference>
<dbReference type="EMBL" id="BMYU01000002">
    <property type="protein sequence ID" value="GGX35714.1"/>
    <property type="molecule type" value="Genomic_DNA"/>
</dbReference>
<comment type="caution">
    <text evidence="1">The sequence shown here is derived from an EMBL/GenBank/DDBJ whole genome shotgun (WGS) entry which is preliminary data.</text>
</comment>
<name>A0ABQ2XXH4_9BURK</name>
<protein>
    <submittedName>
        <fullName evidence="1">Uncharacterized protein</fullName>
    </submittedName>
</protein>
<evidence type="ECO:0000313" key="1">
    <source>
        <dbReference type="EMBL" id="GGX35714.1"/>
    </source>
</evidence>
<organism evidence="1 2">
    <name type="scientific">Undibacterium squillarum</name>
    <dbReference type="NCBI Taxonomy" id="1131567"/>
    <lineage>
        <taxon>Bacteria</taxon>
        <taxon>Pseudomonadati</taxon>
        <taxon>Pseudomonadota</taxon>
        <taxon>Betaproteobacteria</taxon>
        <taxon>Burkholderiales</taxon>
        <taxon>Oxalobacteraceae</taxon>
        <taxon>Undibacterium</taxon>
    </lineage>
</organism>